<accession>A0A4R6U6F9</accession>
<evidence type="ECO:0000313" key="7">
    <source>
        <dbReference type="EMBL" id="TDQ40453.1"/>
    </source>
</evidence>
<evidence type="ECO:0000256" key="6">
    <source>
        <dbReference type="SAM" id="Phobius"/>
    </source>
</evidence>
<feature type="transmembrane region" description="Helical" evidence="6">
    <location>
        <begin position="183"/>
        <end position="202"/>
    </location>
</feature>
<organism evidence="7 8">
    <name type="scientific">Aureibacillus halotolerans</name>
    <dbReference type="NCBI Taxonomy" id="1508390"/>
    <lineage>
        <taxon>Bacteria</taxon>
        <taxon>Bacillati</taxon>
        <taxon>Bacillota</taxon>
        <taxon>Bacilli</taxon>
        <taxon>Bacillales</taxon>
        <taxon>Bacillaceae</taxon>
        <taxon>Aureibacillus</taxon>
    </lineage>
</organism>
<keyword evidence="8" id="KW-1185">Reference proteome</keyword>
<sequence length="221" mass="24872">MIEIFFVGLVLAISPGPDFFLLTSNTLSHGKKIGFLTLLGNRVSFTMHLTFALLGLSIILQQSVILFTIIKTLGALYLIYIGITKLKSSYSSFKNKKGILKPKSYKIGNLHACRMGFLSNFLNPKVSIFFLSVFPQFVSPEQIASQPFFIAAVILIANSSWYVFAICVVGLSFIKRLFLKFQLYLDLLFGLVFVIYGVRLISEEIHHVLTQLSHFRFGRTA</sequence>
<protein>
    <submittedName>
        <fullName evidence="7">Threonine/homoserine/homoserine lactone efflux protein</fullName>
    </submittedName>
</protein>
<evidence type="ECO:0000256" key="5">
    <source>
        <dbReference type="ARBA" id="ARBA00023136"/>
    </source>
</evidence>
<evidence type="ECO:0000313" key="8">
    <source>
        <dbReference type="Proteomes" id="UP000295632"/>
    </source>
</evidence>
<dbReference type="EMBL" id="SNYJ01000006">
    <property type="protein sequence ID" value="TDQ40453.1"/>
    <property type="molecule type" value="Genomic_DNA"/>
</dbReference>
<feature type="transmembrane region" description="Helical" evidence="6">
    <location>
        <begin position="54"/>
        <end position="83"/>
    </location>
</feature>
<comment type="subcellular location">
    <subcellularLocation>
        <location evidence="1">Cell membrane</location>
        <topology evidence="1">Multi-pass membrane protein</topology>
    </subcellularLocation>
</comment>
<comment type="caution">
    <text evidence="7">The sequence shown here is derived from an EMBL/GenBank/DDBJ whole genome shotgun (WGS) entry which is preliminary data.</text>
</comment>
<evidence type="ECO:0000256" key="4">
    <source>
        <dbReference type="ARBA" id="ARBA00022989"/>
    </source>
</evidence>
<dbReference type="GO" id="GO:0005886">
    <property type="term" value="C:plasma membrane"/>
    <property type="evidence" value="ECO:0007669"/>
    <property type="project" value="UniProtKB-SubCell"/>
</dbReference>
<dbReference type="GO" id="GO:0015171">
    <property type="term" value="F:amino acid transmembrane transporter activity"/>
    <property type="evidence" value="ECO:0007669"/>
    <property type="project" value="TreeGrafter"/>
</dbReference>
<evidence type="ECO:0000256" key="1">
    <source>
        <dbReference type="ARBA" id="ARBA00004651"/>
    </source>
</evidence>
<dbReference type="PANTHER" id="PTHR30086">
    <property type="entry name" value="ARGININE EXPORTER PROTEIN ARGO"/>
    <property type="match status" value="1"/>
</dbReference>
<gene>
    <name evidence="7" type="ORF">EV213_106172</name>
</gene>
<evidence type="ECO:0000256" key="3">
    <source>
        <dbReference type="ARBA" id="ARBA00022692"/>
    </source>
</evidence>
<dbReference type="OrthoDB" id="9784202at2"/>
<dbReference type="Proteomes" id="UP000295632">
    <property type="component" value="Unassembled WGS sequence"/>
</dbReference>
<keyword evidence="2" id="KW-1003">Cell membrane</keyword>
<dbReference type="InterPro" id="IPR001123">
    <property type="entry name" value="LeuE-type"/>
</dbReference>
<dbReference type="PANTHER" id="PTHR30086:SF20">
    <property type="entry name" value="ARGININE EXPORTER PROTEIN ARGO-RELATED"/>
    <property type="match status" value="1"/>
</dbReference>
<keyword evidence="3 6" id="KW-0812">Transmembrane</keyword>
<proteinExistence type="predicted"/>
<evidence type="ECO:0000256" key="2">
    <source>
        <dbReference type="ARBA" id="ARBA00022475"/>
    </source>
</evidence>
<dbReference type="AlphaFoldDB" id="A0A4R6U6F9"/>
<name>A0A4R6U6F9_9BACI</name>
<dbReference type="Pfam" id="PF01810">
    <property type="entry name" value="LysE"/>
    <property type="match status" value="1"/>
</dbReference>
<feature type="transmembrane region" description="Helical" evidence="6">
    <location>
        <begin position="148"/>
        <end position="171"/>
    </location>
</feature>
<reference evidence="7 8" key="1">
    <citation type="submission" date="2019-03" db="EMBL/GenBank/DDBJ databases">
        <title>Genomic Encyclopedia of Type Strains, Phase IV (KMG-IV): sequencing the most valuable type-strain genomes for metagenomic binning, comparative biology and taxonomic classification.</title>
        <authorList>
            <person name="Goeker M."/>
        </authorList>
    </citation>
    <scope>NUCLEOTIDE SEQUENCE [LARGE SCALE GENOMIC DNA]</scope>
    <source>
        <strain evidence="7 8">DSM 28697</strain>
    </source>
</reference>
<keyword evidence="5 6" id="KW-0472">Membrane</keyword>
<keyword evidence="4 6" id="KW-1133">Transmembrane helix</keyword>
<dbReference type="PIRSF" id="PIRSF006324">
    <property type="entry name" value="LeuE"/>
    <property type="match status" value="1"/>
</dbReference>
<dbReference type="RefSeq" id="WP_133580261.1">
    <property type="nucleotide sequence ID" value="NZ_SNYJ01000006.1"/>
</dbReference>